<feature type="compositionally biased region" description="Low complexity" evidence="1">
    <location>
        <begin position="240"/>
        <end position="257"/>
    </location>
</feature>
<evidence type="ECO:0000259" key="3">
    <source>
        <dbReference type="PROSITE" id="PS51173"/>
    </source>
</evidence>
<dbReference type="PANTHER" id="PTHR30383:SF5">
    <property type="entry name" value="SGNH HYDROLASE-TYPE ESTERASE DOMAIN-CONTAINING PROTEIN"/>
    <property type="match status" value="1"/>
</dbReference>
<dbReference type="Pfam" id="PF00553">
    <property type="entry name" value="CBM_2"/>
    <property type="match status" value="1"/>
</dbReference>
<dbReference type="InterPro" id="IPR001919">
    <property type="entry name" value="CBD2"/>
</dbReference>
<sequence>MAGKPRLSAAVAARTAAAALVAAPAINAAQAPSGTAPAAAVRVMPLGDSITDGFNVPGGYRVDLWQKFTAGGYAVDFVGSAANGPSSLGDRDHEGHSGWTIAQIDTNITNWLRTYTPRTILLHIGTNDMYGGDPGGAPRRLSALVDKITAQAPDAHLFVATIVPLSSGDQTVRTFNATIPDLVRRNADAGKKVHLVDMYRALTTADLADGVHPNAGGYSKMATTWYNALRAVPDSITDGPTTTSTTTTTTSTTTTTTTPPPGACTATHRAVNSWQGGFQAEVTVRAGASPITGWVVTWSLASGQAVNQVWGGVSTGSGAAASVRNADWNGRLGASASTTFGYIANGSSSSTPVLTCASR</sequence>
<evidence type="ECO:0000313" key="4">
    <source>
        <dbReference type="EMBL" id="MFC6091969.1"/>
    </source>
</evidence>
<dbReference type="Gene3D" id="3.40.50.1110">
    <property type="entry name" value="SGNH hydrolase"/>
    <property type="match status" value="1"/>
</dbReference>
<dbReference type="PROSITE" id="PS51173">
    <property type="entry name" value="CBM2"/>
    <property type="match status" value="1"/>
</dbReference>
<dbReference type="SUPFAM" id="SSF52266">
    <property type="entry name" value="SGNH hydrolase"/>
    <property type="match status" value="1"/>
</dbReference>
<protein>
    <submittedName>
        <fullName evidence="4">GDSL-type esterase/lipase family protein</fullName>
    </submittedName>
</protein>
<feature type="region of interest" description="Disordered" evidence="1">
    <location>
        <begin position="236"/>
        <end position="261"/>
    </location>
</feature>
<dbReference type="Proteomes" id="UP001596220">
    <property type="component" value="Unassembled WGS sequence"/>
</dbReference>
<accession>A0ABW1P9C8</accession>
<keyword evidence="2" id="KW-0732">Signal</keyword>
<dbReference type="Gene3D" id="2.60.40.290">
    <property type="match status" value="1"/>
</dbReference>
<dbReference type="RefSeq" id="WP_380638269.1">
    <property type="nucleotide sequence ID" value="NZ_JBHSQO010000023.1"/>
</dbReference>
<dbReference type="PANTHER" id="PTHR30383">
    <property type="entry name" value="THIOESTERASE 1/PROTEASE 1/LYSOPHOSPHOLIPASE L1"/>
    <property type="match status" value="1"/>
</dbReference>
<keyword evidence="5" id="KW-1185">Reference proteome</keyword>
<organism evidence="4 5">
    <name type="scientific">Saccharothrix lopnurensis</name>
    <dbReference type="NCBI Taxonomy" id="1670621"/>
    <lineage>
        <taxon>Bacteria</taxon>
        <taxon>Bacillati</taxon>
        <taxon>Actinomycetota</taxon>
        <taxon>Actinomycetes</taxon>
        <taxon>Pseudonocardiales</taxon>
        <taxon>Pseudonocardiaceae</taxon>
        <taxon>Saccharothrix</taxon>
    </lineage>
</organism>
<reference evidence="5" key="1">
    <citation type="journal article" date="2019" name="Int. J. Syst. Evol. Microbiol.">
        <title>The Global Catalogue of Microorganisms (GCM) 10K type strain sequencing project: providing services to taxonomists for standard genome sequencing and annotation.</title>
        <authorList>
            <consortium name="The Broad Institute Genomics Platform"/>
            <consortium name="The Broad Institute Genome Sequencing Center for Infectious Disease"/>
            <person name="Wu L."/>
            <person name="Ma J."/>
        </authorList>
    </citation>
    <scope>NUCLEOTIDE SEQUENCE [LARGE SCALE GENOMIC DNA]</scope>
    <source>
        <strain evidence="5">CGMCC 4.7246</strain>
    </source>
</reference>
<evidence type="ECO:0000256" key="1">
    <source>
        <dbReference type="SAM" id="MobiDB-lite"/>
    </source>
</evidence>
<gene>
    <name evidence="4" type="ORF">ACFP3R_22090</name>
</gene>
<dbReference type="InterPro" id="IPR051532">
    <property type="entry name" value="Ester_Hydrolysis_Enzymes"/>
</dbReference>
<dbReference type="InterPro" id="IPR036514">
    <property type="entry name" value="SGNH_hydro_sf"/>
</dbReference>
<proteinExistence type="predicted"/>
<feature type="signal peptide" evidence="2">
    <location>
        <begin position="1"/>
        <end position="28"/>
    </location>
</feature>
<feature type="chain" id="PRO_5045103223" evidence="2">
    <location>
        <begin position="29"/>
        <end position="359"/>
    </location>
</feature>
<comment type="caution">
    <text evidence="4">The sequence shown here is derived from an EMBL/GenBank/DDBJ whole genome shotgun (WGS) entry which is preliminary data.</text>
</comment>
<dbReference type="CDD" id="cd01833">
    <property type="entry name" value="XynB_like"/>
    <property type="match status" value="1"/>
</dbReference>
<dbReference type="SUPFAM" id="SSF49384">
    <property type="entry name" value="Carbohydrate-binding domain"/>
    <property type="match status" value="1"/>
</dbReference>
<dbReference type="InterPro" id="IPR008965">
    <property type="entry name" value="CBM2/CBM3_carb-bd_dom_sf"/>
</dbReference>
<name>A0ABW1P9C8_9PSEU</name>
<dbReference type="InterPro" id="IPR013830">
    <property type="entry name" value="SGNH_hydro"/>
</dbReference>
<evidence type="ECO:0000313" key="5">
    <source>
        <dbReference type="Proteomes" id="UP001596220"/>
    </source>
</evidence>
<dbReference type="EMBL" id="JBHSQO010000023">
    <property type="protein sequence ID" value="MFC6091969.1"/>
    <property type="molecule type" value="Genomic_DNA"/>
</dbReference>
<dbReference type="InterPro" id="IPR012291">
    <property type="entry name" value="CBM2_carb-bd_dom_sf"/>
</dbReference>
<dbReference type="Pfam" id="PF13472">
    <property type="entry name" value="Lipase_GDSL_2"/>
    <property type="match status" value="1"/>
</dbReference>
<evidence type="ECO:0000256" key="2">
    <source>
        <dbReference type="SAM" id="SignalP"/>
    </source>
</evidence>
<dbReference type="SMART" id="SM00637">
    <property type="entry name" value="CBD_II"/>
    <property type="match status" value="1"/>
</dbReference>
<feature type="domain" description="CBM2" evidence="3">
    <location>
        <begin position="257"/>
        <end position="359"/>
    </location>
</feature>